<dbReference type="Pfam" id="PF13692">
    <property type="entry name" value="Glyco_trans_1_4"/>
    <property type="match status" value="1"/>
</dbReference>
<dbReference type="Gene3D" id="3.40.50.2000">
    <property type="entry name" value="Glycogen Phosphorylase B"/>
    <property type="match status" value="2"/>
</dbReference>
<comment type="caution">
    <text evidence="2">The sequence shown here is derived from an EMBL/GenBank/DDBJ whole genome shotgun (WGS) entry which is preliminary data.</text>
</comment>
<dbReference type="Pfam" id="PF13439">
    <property type="entry name" value="Glyco_transf_4"/>
    <property type="match status" value="1"/>
</dbReference>
<organism evidence="2 3">
    <name type="scientific">Kiloniella laminariae</name>
    <dbReference type="NCBI Taxonomy" id="454162"/>
    <lineage>
        <taxon>Bacteria</taxon>
        <taxon>Pseudomonadati</taxon>
        <taxon>Pseudomonadota</taxon>
        <taxon>Alphaproteobacteria</taxon>
        <taxon>Rhodospirillales</taxon>
        <taxon>Kiloniellaceae</taxon>
        <taxon>Kiloniella</taxon>
    </lineage>
</organism>
<sequence>MRILLVMGAGGEGGAETFFTQLALALHRAGVETQAVIGPNEQRFSTLRSNGIETLVLPFRQILDFKTKPGLKARIKQYHPDVVLTFMNRASKLCPKGDFLHVARLGGYYKLKNYKNCDHLIGNTKDIVRYLDQAGWPEGRAHHVPNFASVDRDALPVSRAELDTPEDVPLIVSLGRLHENKAFDILLQAAKLENRPYIWIAGEGPLRVELEQMARDLDVAHRVRFLGWRNDRGALLATADFCVFPSRFEPFGSVMIEAWAMKCPLITTRTAGPLEIATADKDALMVPVDDAEAMAVAMTRVIDEKGLAEGLVKAGWDSYEKAYTEEACVQNYIDLFTRLLAEREQVFR</sequence>
<dbReference type="EMBL" id="JAPWGY010000001">
    <property type="protein sequence ID" value="MCZ4279564.1"/>
    <property type="molecule type" value="Genomic_DNA"/>
</dbReference>
<gene>
    <name evidence="2" type="ORF">O4H49_02165</name>
</gene>
<protein>
    <submittedName>
        <fullName evidence="2">Glycosyltransferase</fullName>
    </submittedName>
</protein>
<dbReference type="Proteomes" id="UP001069802">
    <property type="component" value="Unassembled WGS sequence"/>
</dbReference>
<evidence type="ECO:0000313" key="2">
    <source>
        <dbReference type="EMBL" id="MCZ4279564.1"/>
    </source>
</evidence>
<dbReference type="RefSeq" id="WP_269421764.1">
    <property type="nucleotide sequence ID" value="NZ_JAPWGY010000001.1"/>
</dbReference>
<feature type="domain" description="Glycosyltransferase subfamily 4-like N-terminal" evidence="1">
    <location>
        <begin position="13"/>
        <end position="152"/>
    </location>
</feature>
<name>A0ABT4LEQ3_9PROT</name>
<evidence type="ECO:0000259" key="1">
    <source>
        <dbReference type="Pfam" id="PF13439"/>
    </source>
</evidence>
<accession>A0ABT4LEQ3</accession>
<dbReference type="SUPFAM" id="SSF53756">
    <property type="entry name" value="UDP-Glycosyltransferase/glycogen phosphorylase"/>
    <property type="match status" value="1"/>
</dbReference>
<proteinExistence type="predicted"/>
<dbReference type="CDD" id="cd03811">
    <property type="entry name" value="GT4_GT28_WabH-like"/>
    <property type="match status" value="1"/>
</dbReference>
<dbReference type="InterPro" id="IPR028098">
    <property type="entry name" value="Glyco_trans_4-like_N"/>
</dbReference>
<reference evidence="2" key="1">
    <citation type="submission" date="2022-12" db="EMBL/GenBank/DDBJ databases">
        <title>Bacterial isolates from different developmental stages of Nematostella vectensis.</title>
        <authorList>
            <person name="Fraune S."/>
        </authorList>
    </citation>
    <scope>NUCLEOTIDE SEQUENCE</scope>
    <source>
        <strain evidence="2">G21630-S1</strain>
    </source>
</reference>
<evidence type="ECO:0000313" key="3">
    <source>
        <dbReference type="Proteomes" id="UP001069802"/>
    </source>
</evidence>
<keyword evidence="3" id="KW-1185">Reference proteome</keyword>
<dbReference type="PANTHER" id="PTHR12526">
    <property type="entry name" value="GLYCOSYLTRANSFERASE"/>
    <property type="match status" value="1"/>
</dbReference>